<organism evidence="1 2">
    <name type="scientific">Nostoc punctiforme NIES-2108</name>
    <dbReference type="NCBI Taxonomy" id="1356359"/>
    <lineage>
        <taxon>Bacteria</taxon>
        <taxon>Bacillati</taxon>
        <taxon>Cyanobacteriota</taxon>
        <taxon>Cyanophyceae</taxon>
        <taxon>Nostocales</taxon>
        <taxon>Nostocaceae</taxon>
        <taxon>Nostoc</taxon>
    </lineage>
</organism>
<sequence>MKSVVSAAVILTLIGGVNSLPSYGILSNIKPSSIEVKSIAQGNHQQLMARVGTALNTPFYLKYGRTVYLPTENIEIKFSQVIQDSRCPSNVTCIWQGQVIIGLDIIKNGQQVSTLTLTLIPGRDALPIQFLDKYSVRLIEVSPYPNSKKAIALKDYIVKIVVSKP</sequence>
<comment type="caution">
    <text evidence="1">The sequence shown here is derived from an EMBL/GenBank/DDBJ whole genome shotgun (WGS) entry which is preliminary data.</text>
</comment>
<name>A0A367RH00_NOSPU</name>
<dbReference type="EMBL" id="LXQE01000154">
    <property type="protein sequence ID" value="RCJ34854.1"/>
    <property type="molecule type" value="Genomic_DNA"/>
</dbReference>
<evidence type="ECO:0000313" key="2">
    <source>
        <dbReference type="Proteomes" id="UP000252085"/>
    </source>
</evidence>
<reference evidence="1 2" key="1">
    <citation type="submission" date="2016-04" db="EMBL/GenBank/DDBJ databases">
        <authorList>
            <person name="Evans L.H."/>
            <person name="Alamgir A."/>
            <person name="Owens N."/>
            <person name="Weber N.D."/>
            <person name="Virtaneva K."/>
            <person name="Barbian K."/>
            <person name="Babar A."/>
            <person name="Rosenke K."/>
        </authorList>
    </citation>
    <scope>NUCLEOTIDE SEQUENCE [LARGE SCALE GENOMIC DNA]</scope>
    <source>
        <strain evidence="1">NIES-2108</strain>
    </source>
</reference>
<accession>A0A367RH00</accession>
<gene>
    <name evidence="1" type="ORF">A6769_20835</name>
</gene>
<dbReference type="AlphaFoldDB" id="A0A367RH00"/>
<evidence type="ECO:0000313" key="1">
    <source>
        <dbReference type="EMBL" id="RCJ34854.1"/>
    </source>
</evidence>
<dbReference type="Proteomes" id="UP000252085">
    <property type="component" value="Unassembled WGS sequence"/>
</dbReference>
<proteinExistence type="predicted"/>
<protein>
    <submittedName>
        <fullName evidence="1">Uncharacterized protein</fullName>
    </submittedName>
</protein>